<dbReference type="STRING" id="199310.c0799"/>
<sequence length="76" mass="8432">MANTYDDVICQSGKDAPHDKFDEEAAHNRGSLLETFRGREAGTQKPQQDAHCNKGDHTGNAMENGRYRRDGEPDGL</sequence>
<feature type="region of interest" description="Disordered" evidence="1">
    <location>
        <begin position="36"/>
        <end position="76"/>
    </location>
</feature>
<accession>A0A0H2V5Z7</accession>
<feature type="region of interest" description="Disordered" evidence="1">
    <location>
        <begin position="1"/>
        <end position="22"/>
    </location>
</feature>
<protein>
    <submittedName>
        <fullName evidence="2">Uncharacterized protein</fullName>
    </submittedName>
</protein>
<proteinExistence type="predicted"/>
<evidence type="ECO:0000256" key="1">
    <source>
        <dbReference type="SAM" id="MobiDB-lite"/>
    </source>
</evidence>
<organism evidence="2 3">
    <name type="scientific">Escherichia coli O6:H1 (strain CFT073 / ATCC 700928 / UPEC)</name>
    <dbReference type="NCBI Taxonomy" id="199310"/>
    <lineage>
        <taxon>Bacteria</taxon>
        <taxon>Pseudomonadati</taxon>
        <taxon>Pseudomonadota</taxon>
        <taxon>Gammaproteobacteria</taxon>
        <taxon>Enterobacterales</taxon>
        <taxon>Enterobacteriaceae</taxon>
        <taxon>Escherichia</taxon>
    </lineage>
</organism>
<name>A0A0H2V5Z7_ECOL6</name>
<dbReference type="KEGG" id="ecc:c0799"/>
<dbReference type="Proteomes" id="UP000001410">
    <property type="component" value="Chromosome"/>
</dbReference>
<dbReference type="AlphaFoldDB" id="A0A0H2V5Z7"/>
<dbReference type="EMBL" id="AE014075">
    <property type="protein sequence ID" value="AAN79272.1"/>
    <property type="molecule type" value="Genomic_DNA"/>
</dbReference>
<evidence type="ECO:0000313" key="2">
    <source>
        <dbReference type="EMBL" id="AAN79272.1"/>
    </source>
</evidence>
<reference evidence="2 3" key="1">
    <citation type="journal article" date="2002" name="Proc. Natl. Acad. Sci. U.S.A.">
        <title>Extensive mosaic structure revealed by the complete genome sequence of uropathogenic Escherichia coli.</title>
        <authorList>
            <person name="Welch R.A."/>
            <person name="Burland V."/>
            <person name="Plunkett G.III."/>
            <person name="Redford P."/>
            <person name="Roesch P."/>
            <person name="Rasko D."/>
            <person name="Buckles E.L."/>
            <person name="Liou S.R."/>
            <person name="Boutin A."/>
            <person name="Hackett J."/>
            <person name="Stroud D."/>
            <person name="Mayhew G.F."/>
            <person name="Rose D.J."/>
            <person name="Zhou S."/>
            <person name="Schwartz D.C."/>
            <person name="Perna N.T."/>
            <person name="Mobley H.L."/>
            <person name="Donnenberg M.S."/>
            <person name="Blattner F.R."/>
        </authorList>
    </citation>
    <scope>NUCLEOTIDE SEQUENCE [LARGE SCALE GENOMIC DNA]</scope>
    <source>
        <strain evidence="3">CFT073 / ATCC 700928 / UPEC</strain>
    </source>
</reference>
<dbReference type="HOGENOM" id="CLU_2648728_0_0_6"/>
<evidence type="ECO:0000313" key="3">
    <source>
        <dbReference type="Proteomes" id="UP000001410"/>
    </source>
</evidence>
<feature type="compositionally biased region" description="Basic and acidic residues" evidence="1">
    <location>
        <begin position="65"/>
        <end position="76"/>
    </location>
</feature>
<gene>
    <name evidence="2" type="ordered locus">c0799</name>
</gene>
<keyword evidence="3" id="KW-1185">Reference proteome</keyword>